<proteinExistence type="predicted"/>
<name>A0A7K1LHW8_9MICC</name>
<dbReference type="Proteomes" id="UP000462152">
    <property type="component" value="Unassembled WGS sequence"/>
</dbReference>
<gene>
    <name evidence="1" type="ORF">GMA10_06115</name>
</gene>
<protein>
    <submittedName>
        <fullName evidence="1">Uncharacterized protein</fullName>
    </submittedName>
</protein>
<comment type="caution">
    <text evidence="1">The sequence shown here is derived from an EMBL/GenBank/DDBJ whole genome shotgun (WGS) entry which is preliminary data.</text>
</comment>
<accession>A0A7K1LHW8</accession>
<dbReference type="AlphaFoldDB" id="A0A7K1LHW8"/>
<reference evidence="1 2" key="1">
    <citation type="submission" date="2019-12" db="EMBL/GenBank/DDBJ databases">
        <authorList>
            <person name="Li J."/>
            <person name="Shi Y."/>
            <person name="Xu G."/>
            <person name="Xiao D."/>
            <person name="Ran X."/>
        </authorList>
    </citation>
    <scope>NUCLEOTIDE SEQUENCE [LARGE SCALE GENOMIC DNA]</scope>
    <source>
        <strain evidence="1 2">JCM 15915</strain>
    </source>
</reference>
<sequence length="83" mass="8968">MNYETVLASLRTTLAADEKTHTECVDRTARLSEEYAKAQAAEKAAADKMKQTKNTLLTIESLLQAQKATEGAYTGNMGVEADG</sequence>
<evidence type="ECO:0000313" key="2">
    <source>
        <dbReference type="Proteomes" id="UP000462152"/>
    </source>
</evidence>
<organism evidence="1 2">
    <name type="scientific">Rothia koreensis</name>
    <dbReference type="NCBI Taxonomy" id="592378"/>
    <lineage>
        <taxon>Bacteria</taxon>
        <taxon>Bacillati</taxon>
        <taxon>Actinomycetota</taxon>
        <taxon>Actinomycetes</taxon>
        <taxon>Micrococcales</taxon>
        <taxon>Micrococcaceae</taxon>
        <taxon>Rothia</taxon>
    </lineage>
</organism>
<evidence type="ECO:0000313" key="1">
    <source>
        <dbReference type="EMBL" id="MUN54787.1"/>
    </source>
</evidence>
<dbReference type="RefSeq" id="WP_129315539.1">
    <property type="nucleotide sequence ID" value="NZ_NOIQ01000008.1"/>
</dbReference>
<dbReference type="EMBL" id="WOGT01000002">
    <property type="protein sequence ID" value="MUN54787.1"/>
    <property type="molecule type" value="Genomic_DNA"/>
</dbReference>
<keyword evidence="2" id="KW-1185">Reference proteome</keyword>